<gene>
    <name evidence="2" type="ORF">CATMQ487_07640</name>
</gene>
<evidence type="ECO:0008006" key="4">
    <source>
        <dbReference type="Google" id="ProtNLM"/>
    </source>
</evidence>
<dbReference type="RefSeq" id="WP_251972049.1">
    <property type="nucleotide sequence ID" value="NZ_AP025730.1"/>
</dbReference>
<accession>A0ABN6PFL4</accession>
<evidence type="ECO:0000313" key="3">
    <source>
        <dbReference type="Proteomes" id="UP001057498"/>
    </source>
</evidence>
<dbReference type="Proteomes" id="UP001057498">
    <property type="component" value="Chromosome"/>
</dbReference>
<sequence>MALIDPALRPQAEDVVAEVERHRGALPDGPVAEDAPLTLPVPLDPTHYAVLGLDEHADAVTIAQVVDHLTLPPAASAAVAAPPDPRRLAAAVLGDPLRRAVYDAWLVRERRWLARVAPSRPADRLRRQLRLALRWLPLLIPVALLAVGLAWLWLER</sequence>
<keyword evidence="3" id="KW-1185">Reference proteome</keyword>
<keyword evidence="1" id="KW-0472">Membrane</keyword>
<keyword evidence="1" id="KW-0812">Transmembrane</keyword>
<dbReference type="EMBL" id="AP025730">
    <property type="protein sequence ID" value="BDI03794.1"/>
    <property type="molecule type" value="Genomic_DNA"/>
</dbReference>
<evidence type="ECO:0000256" key="1">
    <source>
        <dbReference type="SAM" id="Phobius"/>
    </source>
</evidence>
<organism evidence="2 3">
    <name type="scientific">Sphaerotilus microaerophilus</name>
    <dbReference type="NCBI Taxonomy" id="2914710"/>
    <lineage>
        <taxon>Bacteria</taxon>
        <taxon>Pseudomonadati</taxon>
        <taxon>Pseudomonadota</taxon>
        <taxon>Betaproteobacteria</taxon>
        <taxon>Burkholderiales</taxon>
        <taxon>Sphaerotilaceae</taxon>
        <taxon>Sphaerotilus</taxon>
    </lineage>
</organism>
<proteinExistence type="predicted"/>
<keyword evidence="1" id="KW-1133">Transmembrane helix</keyword>
<protein>
    <recommendedName>
        <fullName evidence="4">J domain-containing protein</fullName>
    </recommendedName>
</protein>
<evidence type="ECO:0000313" key="2">
    <source>
        <dbReference type="EMBL" id="BDI03794.1"/>
    </source>
</evidence>
<feature type="transmembrane region" description="Helical" evidence="1">
    <location>
        <begin position="135"/>
        <end position="154"/>
    </location>
</feature>
<name>A0ABN6PFL4_9BURK</name>
<reference evidence="2" key="1">
    <citation type="submission" date="2022-04" db="EMBL/GenBank/DDBJ databases">
        <title>Whole genome sequence of Sphaerotilus sp. FB-5.</title>
        <authorList>
            <person name="Takeda M."/>
            <person name="Narihara S."/>
            <person name="Akimoto M."/>
            <person name="Akimoto R."/>
            <person name="Nishiyashiki S."/>
            <person name="Murakami T."/>
        </authorList>
    </citation>
    <scope>NUCLEOTIDE SEQUENCE</scope>
    <source>
        <strain evidence="2">FB-5</strain>
    </source>
</reference>